<dbReference type="PANTHER" id="PTHR35011:SF10">
    <property type="entry name" value="TRAP TRANSPORTER SMALL PERMEASE PROTEIN"/>
    <property type="match status" value="1"/>
</dbReference>
<dbReference type="Pfam" id="PF04290">
    <property type="entry name" value="DctQ"/>
    <property type="match status" value="1"/>
</dbReference>
<evidence type="ECO:0000256" key="9">
    <source>
        <dbReference type="RuleBase" id="RU369079"/>
    </source>
</evidence>
<dbReference type="InterPro" id="IPR055348">
    <property type="entry name" value="DctQ"/>
</dbReference>
<gene>
    <name evidence="11" type="ORF">GS660_00320</name>
</gene>
<dbReference type="GO" id="GO:0005886">
    <property type="term" value="C:plasma membrane"/>
    <property type="evidence" value="ECO:0007669"/>
    <property type="project" value="UniProtKB-SubCell"/>
</dbReference>
<dbReference type="Proteomes" id="UP000477083">
    <property type="component" value="Unassembled WGS sequence"/>
</dbReference>
<dbReference type="GO" id="GO:0015740">
    <property type="term" value="P:C4-dicarboxylate transport"/>
    <property type="evidence" value="ECO:0007669"/>
    <property type="project" value="TreeGrafter"/>
</dbReference>
<evidence type="ECO:0000313" key="11">
    <source>
        <dbReference type="EMBL" id="MZQ87538.1"/>
    </source>
</evidence>
<keyword evidence="3" id="KW-1003">Cell membrane</keyword>
<evidence type="ECO:0000256" key="1">
    <source>
        <dbReference type="ARBA" id="ARBA00004429"/>
    </source>
</evidence>
<keyword evidence="7 9" id="KW-0472">Membrane</keyword>
<feature type="transmembrane region" description="Helical" evidence="9">
    <location>
        <begin position="7"/>
        <end position="30"/>
    </location>
</feature>
<dbReference type="AlphaFoldDB" id="A0A6L8VB58"/>
<keyword evidence="5 9" id="KW-0812">Transmembrane</keyword>
<evidence type="ECO:0000256" key="7">
    <source>
        <dbReference type="ARBA" id="ARBA00023136"/>
    </source>
</evidence>
<dbReference type="GO" id="GO:0022857">
    <property type="term" value="F:transmembrane transporter activity"/>
    <property type="evidence" value="ECO:0007669"/>
    <property type="project" value="UniProtKB-UniRule"/>
</dbReference>
<proteinExistence type="inferred from homology"/>
<dbReference type="OrthoDB" id="9797534at2"/>
<evidence type="ECO:0000259" key="10">
    <source>
        <dbReference type="Pfam" id="PF04290"/>
    </source>
</evidence>
<sequence>MNTFQTAAFGLSRFCAALAALMIVAMTLHILIEIVLRSFFATSTFVLDEMVGYCIAAATFLSLGYAFEHSSLVRVGLLVDRLSGRPRRALEAFCALATLAVMGQITWYLINTALRSHERGRVSSSVAEIPMWIPEALCAFGLAAFCLQVIAYLLRQITGAPGPVQVPDGDLQNDL</sequence>
<dbReference type="RefSeq" id="WP_161342260.1">
    <property type="nucleotide sequence ID" value="NZ_BMGW01000001.1"/>
</dbReference>
<name>A0A6L8VB58_9RHOB</name>
<feature type="transmembrane region" description="Helical" evidence="9">
    <location>
        <begin position="50"/>
        <end position="68"/>
    </location>
</feature>
<organism evidence="11 12">
    <name type="scientific">Frigidibacter albus</name>
    <dbReference type="NCBI Taxonomy" id="1465486"/>
    <lineage>
        <taxon>Bacteria</taxon>
        <taxon>Pseudomonadati</taxon>
        <taxon>Pseudomonadota</taxon>
        <taxon>Alphaproteobacteria</taxon>
        <taxon>Rhodobacterales</taxon>
        <taxon>Paracoccaceae</taxon>
        <taxon>Frigidibacter</taxon>
    </lineage>
</organism>
<feature type="transmembrane region" description="Helical" evidence="9">
    <location>
        <begin position="130"/>
        <end position="154"/>
    </location>
</feature>
<evidence type="ECO:0000256" key="3">
    <source>
        <dbReference type="ARBA" id="ARBA00022475"/>
    </source>
</evidence>
<dbReference type="InterPro" id="IPR007387">
    <property type="entry name" value="TRAP_DctQ"/>
</dbReference>
<reference evidence="11 12" key="1">
    <citation type="submission" date="2020-01" db="EMBL/GenBank/DDBJ databases">
        <title>Frigidibacter albus SP32T (=CGMCC 1.13995T).</title>
        <authorList>
            <person name="Liao X."/>
        </authorList>
    </citation>
    <scope>NUCLEOTIDE SEQUENCE [LARGE SCALE GENOMIC DNA]</scope>
    <source>
        <strain evidence="11 12">SP32</strain>
    </source>
</reference>
<comment type="function">
    <text evidence="9">Part of the tripartite ATP-independent periplasmic (TRAP) transport system.</text>
</comment>
<comment type="subunit">
    <text evidence="9">The complex comprises the extracytoplasmic solute receptor protein and the two transmembrane proteins.</text>
</comment>
<feature type="domain" description="Tripartite ATP-independent periplasmic transporters DctQ component" evidence="10">
    <location>
        <begin position="26"/>
        <end position="158"/>
    </location>
</feature>
<comment type="caution">
    <text evidence="11">The sequence shown here is derived from an EMBL/GenBank/DDBJ whole genome shotgun (WGS) entry which is preliminary data.</text>
</comment>
<accession>A0A6L8VB58</accession>
<keyword evidence="4 9" id="KW-0997">Cell inner membrane</keyword>
<dbReference type="PANTHER" id="PTHR35011">
    <property type="entry name" value="2,3-DIKETO-L-GULONATE TRAP TRANSPORTER SMALL PERMEASE PROTEIN YIAM"/>
    <property type="match status" value="1"/>
</dbReference>
<evidence type="ECO:0000256" key="6">
    <source>
        <dbReference type="ARBA" id="ARBA00022989"/>
    </source>
</evidence>
<evidence type="ECO:0000256" key="5">
    <source>
        <dbReference type="ARBA" id="ARBA00022692"/>
    </source>
</evidence>
<evidence type="ECO:0000313" key="12">
    <source>
        <dbReference type="Proteomes" id="UP000477083"/>
    </source>
</evidence>
<evidence type="ECO:0000256" key="8">
    <source>
        <dbReference type="ARBA" id="ARBA00038436"/>
    </source>
</evidence>
<evidence type="ECO:0000256" key="4">
    <source>
        <dbReference type="ARBA" id="ARBA00022519"/>
    </source>
</evidence>
<keyword evidence="2 9" id="KW-0813">Transport</keyword>
<feature type="transmembrane region" description="Helical" evidence="9">
    <location>
        <begin position="89"/>
        <end position="110"/>
    </location>
</feature>
<protein>
    <recommendedName>
        <fullName evidence="9">TRAP transporter small permease protein</fullName>
    </recommendedName>
</protein>
<comment type="similarity">
    <text evidence="8 9">Belongs to the TRAP transporter small permease family.</text>
</comment>
<comment type="subcellular location">
    <subcellularLocation>
        <location evidence="1 9">Cell inner membrane</location>
        <topology evidence="1 9">Multi-pass membrane protein</topology>
    </subcellularLocation>
</comment>
<dbReference type="EMBL" id="WWNR01000001">
    <property type="protein sequence ID" value="MZQ87538.1"/>
    <property type="molecule type" value="Genomic_DNA"/>
</dbReference>
<keyword evidence="12" id="KW-1185">Reference proteome</keyword>
<evidence type="ECO:0000256" key="2">
    <source>
        <dbReference type="ARBA" id="ARBA00022448"/>
    </source>
</evidence>
<keyword evidence="6 9" id="KW-1133">Transmembrane helix</keyword>